<comment type="subcellular location">
    <subcellularLocation>
        <location evidence="3">Secreted</location>
        <location evidence="3">Extracellular space</location>
    </subcellularLocation>
</comment>
<keyword evidence="12" id="KW-0843">Virulence</keyword>
<evidence type="ECO:0000256" key="10">
    <source>
        <dbReference type="ARBA" id="ARBA00022825"/>
    </source>
</evidence>
<keyword evidence="7 15" id="KW-0479">Metal-binding</keyword>
<feature type="binding site" evidence="15">
    <location>
        <position position="526"/>
    </location>
    <ligand>
        <name>Ca(2+)</name>
        <dbReference type="ChEBI" id="CHEBI:29108"/>
    </ligand>
</feature>
<evidence type="ECO:0000256" key="9">
    <source>
        <dbReference type="ARBA" id="ARBA00022801"/>
    </source>
</evidence>
<evidence type="ECO:0000256" key="14">
    <source>
        <dbReference type="ARBA" id="ARBA00023180"/>
    </source>
</evidence>
<dbReference type="GO" id="GO:0008240">
    <property type="term" value="F:tripeptidyl-peptidase activity"/>
    <property type="evidence" value="ECO:0007669"/>
    <property type="project" value="UniProtKB-EC"/>
</dbReference>
<keyword evidence="9 15" id="KW-0378">Hydrolase</keyword>
<sequence length="566" mass="59470">MVATRGLFFVSLFALALGKPMGRNMKVHESREGIPDGFSLRGAALPDQTLKLRLALVQSNFPELERKLMDVSTPSSANYGKHLSKAEVQQLVAPTQESVNIVNAWLKENDIDAKTISATGDWLSFEVPVSKANDLFDADFSVYTHDASGMEAVRTLSYSIPAELQGHLDLVHPTVTFPNPKSHLPVFSAPIKPEAQNLTSRAVPSSCKSTITPACLQAIYNIPTTKATESSNKLAVTGFIEQFANKADLKTFLTKYRTDISSSTTFTLQTLDGGSNSQTGSQAGVEANLDIQYTVGVATGVPTVFISVGEDFQDGDLEGFLDVVNFLLDEDTPPYVMTTSYGQNENTISRNLANNLCNAYAQLGARGVSILFASGDGGVSGSQSASCSKFVPTFPSGCPFMTSVGATQGVSPETAASFSSGGFSNYFGIPDYQADAVAGYLSALGSTNSGKYNASGRGFPDIATQGVNFEVVVDGQLGGVEGTSCSSPTLASIISLLNDRLIAAGKSPLGFLNPFIYSTGASALNDITSGSNPGCNTNGFPAKAGWDPVTGLGTPDFNKLLTAVGL</sequence>
<evidence type="ECO:0000256" key="15">
    <source>
        <dbReference type="PROSITE-ProRule" id="PRU01032"/>
    </source>
</evidence>
<dbReference type="SMART" id="SM00944">
    <property type="entry name" value="Pro-kuma_activ"/>
    <property type="match status" value="1"/>
</dbReference>
<organism evidence="18 19">
    <name type="scientific">Lentinus tigrinus ALCF2SS1-6</name>
    <dbReference type="NCBI Taxonomy" id="1328759"/>
    <lineage>
        <taxon>Eukaryota</taxon>
        <taxon>Fungi</taxon>
        <taxon>Dikarya</taxon>
        <taxon>Basidiomycota</taxon>
        <taxon>Agaricomycotina</taxon>
        <taxon>Agaricomycetes</taxon>
        <taxon>Polyporales</taxon>
        <taxon>Polyporaceae</taxon>
        <taxon>Lentinus</taxon>
    </lineage>
</organism>
<feature type="active site" description="Charge relay system" evidence="15">
    <location>
        <position position="484"/>
    </location>
</feature>
<evidence type="ECO:0000256" key="5">
    <source>
        <dbReference type="ARBA" id="ARBA00022525"/>
    </source>
</evidence>
<dbReference type="InterPro" id="IPR030400">
    <property type="entry name" value="Sedolisin_dom"/>
</dbReference>
<feature type="chain" id="PRO_5022925645" description="tripeptidyl-peptidase II" evidence="16">
    <location>
        <begin position="19"/>
        <end position="566"/>
    </location>
</feature>
<keyword evidence="8 16" id="KW-0732">Signal</keyword>
<evidence type="ECO:0000256" key="8">
    <source>
        <dbReference type="ARBA" id="ARBA00022729"/>
    </source>
</evidence>
<keyword evidence="19" id="KW-1185">Reference proteome</keyword>
<evidence type="ECO:0000256" key="12">
    <source>
        <dbReference type="ARBA" id="ARBA00023026"/>
    </source>
</evidence>
<dbReference type="EMBL" id="ML122296">
    <property type="protein sequence ID" value="RPD55334.1"/>
    <property type="molecule type" value="Genomic_DNA"/>
</dbReference>
<dbReference type="EC" id="3.4.14.10" evidence="4"/>
<dbReference type="Pfam" id="PF09286">
    <property type="entry name" value="Pro-kuma_activ"/>
    <property type="match status" value="1"/>
</dbReference>
<keyword evidence="11 15" id="KW-0106">Calcium</keyword>
<keyword evidence="13" id="KW-0865">Zymogen</keyword>
<dbReference type="CDD" id="cd11377">
    <property type="entry name" value="Pro-peptidase_S53"/>
    <property type="match status" value="1"/>
</dbReference>
<dbReference type="CDD" id="cd04056">
    <property type="entry name" value="Peptidases_S53"/>
    <property type="match status" value="1"/>
</dbReference>
<protein>
    <recommendedName>
        <fullName evidence="4">tripeptidyl-peptidase II</fullName>
        <ecNumber evidence="4">3.4.14.10</ecNumber>
    </recommendedName>
</protein>
<dbReference type="InterPro" id="IPR036852">
    <property type="entry name" value="Peptidase_S8/S53_dom_sf"/>
</dbReference>
<dbReference type="InterPro" id="IPR050819">
    <property type="entry name" value="Tripeptidyl-peptidase_I"/>
</dbReference>
<dbReference type="Proteomes" id="UP000313359">
    <property type="component" value="Unassembled WGS sequence"/>
</dbReference>
<dbReference type="SUPFAM" id="SSF52743">
    <property type="entry name" value="Subtilisin-like"/>
    <property type="match status" value="1"/>
</dbReference>
<keyword evidence="5" id="KW-0964">Secreted</keyword>
<dbReference type="FunFam" id="3.40.50.200:FF:000015">
    <property type="entry name" value="Tripeptidyl peptidase A"/>
    <property type="match status" value="1"/>
</dbReference>
<evidence type="ECO:0000256" key="3">
    <source>
        <dbReference type="ARBA" id="ARBA00004239"/>
    </source>
</evidence>
<comment type="catalytic activity">
    <reaction evidence="1">
        <text>Release of an N-terminal tripeptide from a polypeptide.</text>
        <dbReference type="EC" id="3.4.14.10"/>
    </reaction>
</comment>
<accession>A0A5C2RVH3</accession>
<dbReference type="GO" id="GO:0004252">
    <property type="term" value="F:serine-type endopeptidase activity"/>
    <property type="evidence" value="ECO:0007669"/>
    <property type="project" value="UniProtKB-UniRule"/>
</dbReference>
<dbReference type="Gene3D" id="3.40.50.200">
    <property type="entry name" value="Peptidase S8/S53 domain"/>
    <property type="match status" value="1"/>
</dbReference>
<dbReference type="STRING" id="1328759.A0A5C2RVH3"/>
<feature type="domain" description="Peptidase S53" evidence="17">
    <location>
        <begin position="210"/>
        <end position="566"/>
    </location>
</feature>
<reference evidence="18" key="1">
    <citation type="journal article" date="2018" name="Genome Biol. Evol.">
        <title>Genomics and development of Lentinus tigrinus, a white-rot wood-decaying mushroom with dimorphic fruiting bodies.</title>
        <authorList>
            <person name="Wu B."/>
            <person name="Xu Z."/>
            <person name="Knudson A."/>
            <person name="Carlson A."/>
            <person name="Chen N."/>
            <person name="Kovaka S."/>
            <person name="LaButti K."/>
            <person name="Lipzen A."/>
            <person name="Pennachio C."/>
            <person name="Riley R."/>
            <person name="Schakwitz W."/>
            <person name="Umezawa K."/>
            <person name="Ohm R.A."/>
            <person name="Grigoriev I.V."/>
            <person name="Nagy L.G."/>
            <person name="Gibbons J."/>
            <person name="Hibbett D."/>
        </authorList>
    </citation>
    <scope>NUCLEOTIDE SEQUENCE [LARGE SCALE GENOMIC DNA]</scope>
    <source>
        <strain evidence="18">ALCF2SS1-6</strain>
    </source>
</reference>
<dbReference type="SUPFAM" id="SSF54897">
    <property type="entry name" value="Protease propeptides/inhibitors"/>
    <property type="match status" value="1"/>
</dbReference>
<evidence type="ECO:0000313" key="19">
    <source>
        <dbReference type="Proteomes" id="UP000313359"/>
    </source>
</evidence>
<proteinExistence type="predicted"/>
<evidence type="ECO:0000256" key="2">
    <source>
        <dbReference type="ARBA" id="ARBA00002451"/>
    </source>
</evidence>
<dbReference type="PROSITE" id="PS51695">
    <property type="entry name" value="SEDOLISIN"/>
    <property type="match status" value="1"/>
</dbReference>
<dbReference type="GO" id="GO:0046872">
    <property type="term" value="F:metal ion binding"/>
    <property type="evidence" value="ECO:0007669"/>
    <property type="project" value="UniProtKB-UniRule"/>
</dbReference>
<dbReference type="Pfam" id="PF00082">
    <property type="entry name" value="Peptidase_S8"/>
    <property type="match status" value="1"/>
</dbReference>
<keyword evidence="10 15" id="KW-0720">Serine protease</keyword>
<evidence type="ECO:0000256" key="16">
    <source>
        <dbReference type="SAM" id="SignalP"/>
    </source>
</evidence>
<feature type="binding site" evidence="15">
    <location>
        <position position="527"/>
    </location>
    <ligand>
        <name>Ca(2+)</name>
        <dbReference type="ChEBI" id="CHEBI:29108"/>
    </ligand>
</feature>
<feature type="active site" description="Charge relay system" evidence="15">
    <location>
        <position position="286"/>
    </location>
</feature>
<keyword evidence="14" id="KW-0325">Glycoprotein</keyword>
<evidence type="ECO:0000256" key="4">
    <source>
        <dbReference type="ARBA" id="ARBA00012462"/>
    </source>
</evidence>
<evidence type="ECO:0000259" key="17">
    <source>
        <dbReference type="PROSITE" id="PS51695"/>
    </source>
</evidence>
<dbReference type="PANTHER" id="PTHR14218:SF10">
    <property type="entry name" value="PEPTIDASE S53 DOMAIN-CONTAINING PROTEIN"/>
    <property type="match status" value="1"/>
</dbReference>
<comment type="function">
    <text evidence="2">Secreted tripeptidyl-peptidase which degrades proteins at acidic pHs and is involved in virulence.</text>
</comment>
<name>A0A5C2RVH3_9APHY</name>
<evidence type="ECO:0000256" key="6">
    <source>
        <dbReference type="ARBA" id="ARBA00022670"/>
    </source>
</evidence>
<comment type="cofactor">
    <cofactor evidence="15">
        <name>Ca(2+)</name>
        <dbReference type="ChEBI" id="CHEBI:29108"/>
    </cofactor>
    <text evidence="15">Binds 1 Ca(2+) ion per subunit.</text>
</comment>
<feature type="active site" description="Charge relay system" evidence="15">
    <location>
        <position position="290"/>
    </location>
</feature>
<keyword evidence="6 15" id="KW-0645">Protease</keyword>
<feature type="signal peptide" evidence="16">
    <location>
        <begin position="1"/>
        <end position="18"/>
    </location>
</feature>
<feature type="binding site" evidence="15">
    <location>
        <position position="547"/>
    </location>
    <ligand>
        <name>Ca(2+)</name>
        <dbReference type="ChEBI" id="CHEBI:29108"/>
    </ligand>
</feature>
<dbReference type="GO" id="GO:0005576">
    <property type="term" value="C:extracellular region"/>
    <property type="evidence" value="ECO:0007669"/>
    <property type="project" value="UniProtKB-SubCell"/>
</dbReference>
<dbReference type="GO" id="GO:0006508">
    <property type="term" value="P:proteolysis"/>
    <property type="evidence" value="ECO:0007669"/>
    <property type="project" value="UniProtKB-KW"/>
</dbReference>
<evidence type="ECO:0000313" key="18">
    <source>
        <dbReference type="EMBL" id="RPD55334.1"/>
    </source>
</evidence>
<dbReference type="OrthoDB" id="409122at2759"/>
<evidence type="ECO:0000256" key="1">
    <source>
        <dbReference type="ARBA" id="ARBA00001910"/>
    </source>
</evidence>
<dbReference type="AlphaFoldDB" id="A0A5C2RVH3"/>
<evidence type="ECO:0000256" key="13">
    <source>
        <dbReference type="ARBA" id="ARBA00023145"/>
    </source>
</evidence>
<evidence type="ECO:0000256" key="7">
    <source>
        <dbReference type="ARBA" id="ARBA00022723"/>
    </source>
</evidence>
<dbReference type="InterPro" id="IPR000209">
    <property type="entry name" value="Peptidase_S8/S53_dom"/>
</dbReference>
<dbReference type="PANTHER" id="PTHR14218">
    <property type="entry name" value="PROTEASE S8 TRIPEPTIDYL PEPTIDASE I CLN2"/>
    <property type="match status" value="1"/>
</dbReference>
<feature type="binding site" evidence="15">
    <location>
        <position position="545"/>
    </location>
    <ligand>
        <name>Ca(2+)</name>
        <dbReference type="ChEBI" id="CHEBI:29108"/>
    </ligand>
</feature>
<evidence type="ECO:0000256" key="11">
    <source>
        <dbReference type="ARBA" id="ARBA00022837"/>
    </source>
</evidence>
<gene>
    <name evidence="18" type="ORF">L227DRAFT_615414</name>
</gene>
<dbReference type="InterPro" id="IPR015366">
    <property type="entry name" value="S53_propep"/>
</dbReference>